<comment type="similarity">
    <text evidence="2">Belongs to the resistance-nodulation-cell division (RND) (TC 2.A.6) family. MmpL subfamily.</text>
</comment>
<dbReference type="Gene3D" id="1.20.1640.10">
    <property type="entry name" value="Multidrug efflux transporter AcrB transmembrane domain"/>
    <property type="match status" value="2"/>
</dbReference>
<evidence type="ECO:0000256" key="7">
    <source>
        <dbReference type="SAM" id="Phobius"/>
    </source>
</evidence>
<comment type="caution">
    <text evidence="9">The sequence shown here is derived from an EMBL/GenBank/DDBJ whole genome shotgun (WGS) entry which is preliminary data.</text>
</comment>
<dbReference type="PANTHER" id="PTHR33406:SF6">
    <property type="entry name" value="MEMBRANE PROTEIN YDGH-RELATED"/>
    <property type="match status" value="1"/>
</dbReference>
<dbReference type="SUPFAM" id="SSF82866">
    <property type="entry name" value="Multidrug efflux transporter AcrB transmembrane domain"/>
    <property type="match status" value="2"/>
</dbReference>
<evidence type="ECO:0000256" key="6">
    <source>
        <dbReference type="ARBA" id="ARBA00023136"/>
    </source>
</evidence>
<evidence type="ECO:0000256" key="5">
    <source>
        <dbReference type="ARBA" id="ARBA00022989"/>
    </source>
</evidence>
<dbReference type="Proteomes" id="UP001499878">
    <property type="component" value="Unassembled WGS sequence"/>
</dbReference>
<feature type="transmembrane region" description="Helical" evidence="7">
    <location>
        <begin position="295"/>
        <end position="318"/>
    </location>
</feature>
<dbReference type="Pfam" id="PF03176">
    <property type="entry name" value="MMPL"/>
    <property type="match status" value="2"/>
</dbReference>
<evidence type="ECO:0000313" key="9">
    <source>
        <dbReference type="EMBL" id="GAA5203785.1"/>
    </source>
</evidence>
<feature type="transmembrane region" description="Helical" evidence="7">
    <location>
        <begin position="591"/>
        <end position="612"/>
    </location>
</feature>
<sequence length="679" mass="70844">MPWLVLGLWIAVLAIASPFASKLSDVQRDRAVDYLPASADSTQVAKIQDRLPGGEATEMVVVYHRDAGLTATDRATATDQIAEIAGAHRLTDRPAGIPSKDGTTLMYPVASTEPGQDEEARDELVNAVRDVARGGDGLSVEVGGAGALATDAAEVYNSLDGPLLYTTAAVVALLLILIYRSPFLWLVPLAVAGIADYLSMGVAYGLNQGFGTSVSGQSSGIMTILVFGVGTDYALLLISRYREELRRIERPHDAMLAALRGCGPAVLASSGTVAAGLLCLLAADLNSSRGMGPLGTVGVLCALAAMLTLLPALLVLLGRRVFWPLIPRYGSTPKARRSLFTAMGSSAERRPRTVLVGGALLLGALALGSFNLPGSLKQEDSFTTRPEAIAAMETLAAAYPERGTQPITVIAPTDRADAALAEARDTRGVTSAEKGRSGDGWTELTVLAAAPPQSAAETATIESLRDTLDGSYVGGPSAQQIDLEDTSARDTAIVVPIVLLSVLLILVGLLRSLVAPLILVAAVVAVWGAALGIGGLVFGPLFGFEGTDPGLGLLSFVFLVALGVDYGIFLMHRMREESLHGAEPTQAALTALRTTGGVIASAGLVLAATFAVLTNMPMVQLVELGFVIAVGVLLDTFLVRTYLVTSASVALRRRVWWPGRLSRAPEEPVPAGEREPVGV</sequence>
<feature type="transmembrane region" description="Helical" evidence="7">
    <location>
        <begin position="162"/>
        <end position="179"/>
    </location>
</feature>
<evidence type="ECO:0000256" key="3">
    <source>
        <dbReference type="ARBA" id="ARBA00022475"/>
    </source>
</evidence>
<keyword evidence="6 7" id="KW-0472">Membrane</keyword>
<evidence type="ECO:0000256" key="4">
    <source>
        <dbReference type="ARBA" id="ARBA00022692"/>
    </source>
</evidence>
<evidence type="ECO:0000313" key="10">
    <source>
        <dbReference type="Proteomes" id="UP001499878"/>
    </source>
</evidence>
<evidence type="ECO:0000259" key="8">
    <source>
        <dbReference type="PROSITE" id="PS50156"/>
    </source>
</evidence>
<keyword evidence="3" id="KW-1003">Cell membrane</keyword>
<name>A0ABP9SV22_9ACTN</name>
<reference evidence="10" key="1">
    <citation type="journal article" date="2019" name="Int. J. Syst. Evol. Microbiol.">
        <title>The Global Catalogue of Microorganisms (GCM) 10K type strain sequencing project: providing services to taxonomists for standard genome sequencing and annotation.</title>
        <authorList>
            <consortium name="The Broad Institute Genomics Platform"/>
            <consortium name="The Broad Institute Genome Sequencing Center for Infectious Disease"/>
            <person name="Wu L."/>
            <person name="Ma J."/>
        </authorList>
    </citation>
    <scope>NUCLEOTIDE SEQUENCE [LARGE SCALE GENOMIC DNA]</scope>
    <source>
        <strain evidence="10">JCM 18306</strain>
    </source>
</reference>
<keyword evidence="4 7" id="KW-0812">Transmembrane</keyword>
<comment type="subcellular location">
    <subcellularLocation>
        <location evidence="1">Cell membrane</location>
        <topology evidence="1">Multi-pass membrane protein</topology>
    </subcellularLocation>
</comment>
<protein>
    <submittedName>
        <fullName evidence="9">MMPL family transporter</fullName>
    </submittedName>
</protein>
<feature type="transmembrane region" description="Helical" evidence="7">
    <location>
        <begin position="550"/>
        <end position="570"/>
    </location>
</feature>
<proteinExistence type="inferred from homology"/>
<feature type="transmembrane region" description="Helical" evidence="7">
    <location>
        <begin position="218"/>
        <end position="238"/>
    </location>
</feature>
<feature type="transmembrane region" description="Helical" evidence="7">
    <location>
        <begin position="353"/>
        <end position="372"/>
    </location>
</feature>
<feature type="transmembrane region" description="Helical" evidence="7">
    <location>
        <begin position="492"/>
        <end position="510"/>
    </location>
</feature>
<feature type="transmembrane region" description="Helical" evidence="7">
    <location>
        <begin position="624"/>
        <end position="644"/>
    </location>
</feature>
<dbReference type="InterPro" id="IPR000731">
    <property type="entry name" value="SSD"/>
</dbReference>
<dbReference type="PROSITE" id="PS50156">
    <property type="entry name" value="SSD"/>
    <property type="match status" value="1"/>
</dbReference>
<feature type="domain" description="SSD" evidence="8">
    <location>
        <begin position="198"/>
        <end position="316"/>
    </location>
</feature>
<feature type="transmembrane region" description="Helical" evidence="7">
    <location>
        <begin position="186"/>
        <end position="206"/>
    </location>
</feature>
<gene>
    <name evidence="9" type="ORF">GCM10023323_04080</name>
</gene>
<accession>A0ABP9SV22</accession>
<evidence type="ECO:0000256" key="2">
    <source>
        <dbReference type="ARBA" id="ARBA00010157"/>
    </source>
</evidence>
<keyword evidence="10" id="KW-1185">Reference proteome</keyword>
<evidence type="ECO:0000256" key="1">
    <source>
        <dbReference type="ARBA" id="ARBA00004651"/>
    </source>
</evidence>
<organism evidence="9 10">
    <name type="scientific">Streptomyces thinghirensis</name>
    <dbReference type="NCBI Taxonomy" id="551547"/>
    <lineage>
        <taxon>Bacteria</taxon>
        <taxon>Bacillati</taxon>
        <taxon>Actinomycetota</taxon>
        <taxon>Actinomycetes</taxon>
        <taxon>Kitasatosporales</taxon>
        <taxon>Streptomycetaceae</taxon>
        <taxon>Streptomyces</taxon>
    </lineage>
</organism>
<keyword evidence="5 7" id="KW-1133">Transmembrane helix</keyword>
<dbReference type="PANTHER" id="PTHR33406">
    <property type="entry name" value="MEMBRANE PROTEIN MJ1562-RELATED"/>
    <property type="match status" value="1"/>
</dbReference>
<feature type="transmembrane region" description="Helical" evidence="7">
    <location>
        <begin position="517"/>
        <end position="538"/>
    </location>
</feature>
<feature type="transmembrane region" description="Helical" evidence="7">
    <location>
        <begin position="258"/>
        <end position="283"/>
    </location>
</feature>
<dbReference type="InterPro" id="IPR050545">
    <property type="entry name" value="Mycobact_MmpL"/>
</dbReference>
<dbReference type="EMBL" id="BAABJR010000001">
    <property type="protein sequence ID" value="GAA5203785.1"/>
    <property type="molecule type" value="Genomic_DNA"/>
</dbReference>
<dbReference type="InterPro" id="IPR004869">
    <property type="entry name" value="MMPL_dom"/>
</dbReference>